<dbReference type="PROSITE" id="PS50006">
    <property type="entry name" value="FHA_DOMAIN"/>
    <property type="match status" value="1"/>
</dbReference>
<feature type="region of interest" description="Disordered" evidence="1">
    <location>
        <begin position="644"/>
        <end position="702"/>
    </location>
</feature>
<dbReference type="InterPro" id="IPR000253">
    <property type="entry name" value="FHA_dom"/>
</dbReference>
<dbReference type="PANTHER" id="PTHR15715:SF37">
    <property type="entry name" value="LD47843P"/>
    <property type="match status" value="1"/>
</dbReference>
<dbReference type="OrthoDB" id="4096268at2759"/>
<feature type="domain" description="FHA" evidence="2">
    <location>
        <begin position="61"/>
        <end position="114"/>
    </location>
</feature>
<dbReference type="Gene3D" id="2.60.200.20">
    <property type="match status" value="1"/>
</dbReference>
<feature type="compositionally biased region" description="Acidic residues" evidence="1">
    <location>
        <begin position="664"/>
        <end position="682"/>
    </location>
</feature>
<feature type="region of interest" description="Disordered" evidence="1">
    <location>
        <begin position="425"/>
        <end position="462"/>
    </location>
</feature>
<dbReference type="SMART" id="SM00240">
    <property type="entry name" value="FHA"/>
    <property type="match status" value="1"/>
</dbReference>
<evidence type="ECO:0000259" key="2">
    <source>
        <dbReference type="PROSITE" id="PS50006"/>
    </source>
</evidence>
<dbReference type="AlphaFoldDB" id="A0A9P5JUS8"/>
<evidence type="ECO:0000313" key="4">
    <source>
        <dbReference type="Proteomes" id="UP000759537"/>
    </source>
</evidence>
<reference evidence="3" key="2">
    <citation type="journal article" date="2020" name="Nat. Commun.">
        <title>Large-scale genome sequencing of mycorrhizal fungi provides insights into the early evolution of symbiotic traits.</title>
        <authorList>
            <person name="Miyauchi S."/>
            <person name="Kiss E."/>
            <person name="Kuo A."/>
            <person name="Drula E."/>
            <person name="Kohler A."/>
            <person name="Sanchez-Garcia M."/>
            <person name="Morin E."/>
            <person name="Andreopoulos B."/>
            <person name="Barry K.W."/>
            <person name="Bonito G."/>
            <person name="Buee M."/>
            <person name="Carver A."/>
            <person name="Chen C."/>
            <person name="Cichocki N."/>
            <person name="Clum A."/>
            <person name="Culley D."/>
            <person name="Crous P.W."/>
            <person name="Fauchery L."/>
            <person name="Girlanda M."/>
            <person name="Hayes R.D."/>
            <person name="Keri Z."/>
            <person name="LaButti K."/>
            <person name="Lipzen A."/>
            <person name="Lombard V."/>
            <person name="Magnuson J."/>
            <person name="Maillard F."/>
            <person name="Murat C."/>
            <person name="Nolan M."/>
            <person name="Ohm R.A."/>
            <person name="Pangilinan J."/>
            <person name="Pereira M.F."/>
            <person name="Perotto S."/>
            <person name="Peter M."/>
            <person name="Pfister S."/>
            <person name="Riley R."/>
            <person name="Sitrit Y."/>
            <person name="Stielow J.B."/>
            <person name="Szollosi G."/>
            <person name="Zifcakova L."/>
            <person name="Stursova M."/>
            <person name="Spatafora J.W."/>
            <person name="Tedersoo L."/>
            <person name="Vaario L.M."/>
            <person name="Yamada A."/>
            <person name="Yan M."/>
            <person name="Wang P."/>
            <person name="Xu J."/>
            <person name="Bruns T."/>
            <person name="Baldrian P."/>
            <person name="Vilgalys R."/>
            <person name="Dunand C."/>
            <person name="Henrissat B."/>
            <person name="Grigoriev I.V."/>
            <person name="Hibbett D."/>
            <person name="Nagy L.G."/>
            <person name="Martin F.M."/>
        </authorList>
    </citation>
    <scope>NUCLEOTIDE SEQUENCE</scope>
    <source>
        <strain evidence="3">Prilba</strain>
    </source>
</reference>
<feature type="compositionally biased region" description="Polar residues" evidence="1">
    <location>
        <begin position="425"/>
        <end position="436"/>
    </location>
</feature>
<dbReference type="PANTHER" id="PTHR15715">
    <property type="entry name" value="CENTROSOMAL PROTEIN OF 170 KDA"/>
    <property type="match status" value="1"/>
</dbReference>
<dbReference type="CDD" id="cd00060">
    <property type="entry name" value="FHA"/>
    <property type="match status" value="1"/>
</dbReference>
<evidence type="ECO:0000313" key="3">
    <source>
        <dbReference type="EMBL" id="KAF8465801.1"/>
    </source>
</evidence>
<dbReference type="SUPFAM" id="SSF49879">
    <property type="entry name" value="SMAD/FHA domain"/>
    <property type="match status" value="1"/>
</dbReference>
<dbReference type="EMBL" id="WHVB01000045">
    <property type="protein sequence ID" value="KAF8465801.1"/>
    <property type="molecule type" value="Genomic_DNA"/>
</dbReference>
<reference evidence="3" key="1">
    <citation type="submission" date="2019-10" db="EMBL/GenBank/DDBJ databases">
        <authorList>
            <consortium name="DOE Joint Genome Institute"/>
            <person name="Kuo A."/>
            <person name="Miyauchi S."/>
            <person name="Kiss E."/>
            <person name="Drula E."/>
            <person name="Kohler A."/>
            <person name="Sanchez-Garcia M."/>
            <person name="Andreopoulos B."/>
            <person name="Barry K.W."/>
            <person name="Bonito G."/>
            <person name="Buee M."/>
            <person name="Carver A."/>
            <person name="Chen C."/>
            <person name="Cichocki N."/>
            <person name="Clum A."/>
            <person name="Culley D."/>
            <person name="Crous P.W."/>
            <person name="Fauchery L."/>
            <person name="Girlanda M."/>
            <person name="Hayes R."/>
            <person name="Keri Z."/>
            <person name="LaButti K."/>
            <person name="Lipzen A."/>
            <person name="Lombard V."/>
            <person name="Magnuson J."/>
            <person name="Maillard F."/>
            <person name="Morin E."/>
            <person name="Murat C."/>
            <person name="Nolan M."/>
            <person name="Ohm R."/>
            <person name="Pangilinan J."/>
            <person name="Pereira M."/>
            <person name="Perotto S."/>
            <person name="Peter M."/>
            <person name="Riley R."/>
            <person name="Sitrit Y."/>
            <person name="Stielow B."/>
            <person name="Szollosi G."/>
            <person name="Zifcakova L."/>
            <person name="Stursova M."/>
            <person name="Spatafora J.W."/>
            <person name="Tedersoo L."/>
            <person name="Vaario L.-M."/>
            <person name="Yamada A."/>
            <person name="Yan M."/>
            <person name="Wang P."/>
            <person name="Xu J."/>
            <person name="Bruns T."/>
            <person name="Baldrian P."/>
            <person name="Vilgalys R."/>
            <person name="Henrissat B."/>
            <person name="Grigoriev I.V."/>
            <person name="Hibbett D."/>
            <person name="Nagy L.G."/>
            <person name="Martin F.M."/>
        </authorList>
    </citation>
    <scope>NUCLEOTIDE SEQUENCE</scope>
    <source>
        <strain evidence="3">Prilba</strain>
    </source>
</reference>
<feature type="compositionally biased region" description="Low complexity" evidence="1">
    <location>
        <begin position="211"/>
        <end position="224"/>
    </location>
</feature>
<feature type="compositionally biased region" description="Low complexity" evidence="1">
    <location>
        <begin position="644"/>
        <end position="655"/>
    </location>
</feature>
<comment type="caution">
    <text evidence="3">The sequence shown here is derived from an EMBL/GenBank/DDBJ whole genome shotgun (WGS) entry which is preliminary data.</text>
</comment>
<dbReference type="InterPro" id="IPR008984">
    <property type="entry name" value="SMAD_FHA_dom_sf"/>
</dbReference>
<gene>
    <name evidence="3" type="ORF">DFH94DRAFT_782567</name>
</gene>
<dbReference type="InterPro" id="IPR051176">
    <property type="entry name" value="Cent_Immune-Sig_Mod"/>
</dbReference>
<dbReference type="Pfam" id="PF00498">
    <property type="entry name" value="FHA"/>
    <property type="match status" value="1"/>
</dbReference>
<proteinExistence type="predicted"/>
<dbReference type="Proteomes" id="UP000759537">
    <property type="component" value="Unassembled WGS sequence"/>
</dbReference>
<feature type="region of interest" description="Disordered" evidence="1">
    <location>
        <begin position="194"/>
        <end position="260"/>
    </location>
</feature>
<feature type="compositionally biased region" description="Acidic residues" evidence="1">
    <location>
        <begin position="225"/>
        <end position="250"/>
    </location>
</feature>
<organism evidence="3 4">
    <name type="scientific">Russula ochroleuca</name>
    <dbReference type="NCBI Taxonomy" id="152965"/>
    <lineage>
        <taxon>Eukaryota</taxon>
        <taxon>Fungi</taxon>
        <taxon>Dikarya</taxon>
        <taxon>Basidiomycota</taxon>
        <taxon>Agaricomycotina</taxon>
        <taxon>Agaricomycetes</taxon>
        <taxon>Russulales</taxon>
        <taxon>Russulaceae</taxon>
        <taxon>Russula</taxon>
    </lineage>
</organism>
<protein>
    <recommendedName>
        <fullName evidence="2">FHA domain-containing protein</fullName>
    </recommendedName>
</protein>
<evidence type="ECO:0000256" key="1">
    <source>
        <dbReference type="SAM" id="MobiDB-lite"/>
    </source>
</evidence>
<keyword evidence="4" id="KW-1185">Reference proteome</keyword>
<accession>A0A9P5JUS8</accession>
<name>A0A9P5JUS8_9AGAM</name>
<sequence length="728" mass="77436">MDDDIQFLGMVSPVSPHKSSYPHPSHPPMHPPASGIMLVIPKSGDEPTQTLRFLKSRSAVVHIGRASSSLVDADKSPDSIQFRCPVISRRHAKLMFSSGHVYIVDLHSHHGTHLLRRDEIVSRPIVPDVPIALQDGDTLTFGRAVGKEPFCVSPVTANVMLIYDTEAVLSPLISQPVISLVDSPSLPATLIKGKEAEAPKAPNPGRYGLFGPQSSPSSQSSPGSSDEDFSLIDPDGEEDEDEDDYLDPPEEYSSVPFGGHGQAQGTGACYASLPSLHGLGLLASRHVMHHAPPTHIPAHASHTPLNMHTQMPSSLATERRSFIGPWLFDCSQRVITQDPANVSLETGAEEPMDISRPASPPVANALHHVPEAVIEEAFASVAQTERHVNVNVEEPSVVGAYPGSPVRSAIVSPWEDAEEIPQLEPRQQQECLSQPQRHAAPAAEEGTGPSSVLVEASEGSENFAEDVASDVDADGEADVDPTPTAGAITAASAPLEPVGPLVVPAINVVPQSFNAPPDVSAGAAPGTTIDARLTSLDKALVNLWSNVLRMQIAHRKTQTDHKMLSDRTDALAARVDAVQADLRGAMRGDNEVDALRTRVHATEDLLSRLQGRLSATEVALVLANAQAEAQATEQAAQMVVTESDAALATTTTPAQTRKRKRTEDDADGEEDGNNVNEGEEDKQGDSVRACRPTAPPKKRTRRYARAAVHTAAAVVVGAVAAWSALAFV</sequence>